<dbReference type="SMR" id="A2EIX3"/>
<organism evidence="3 4">
    <name type="scientific">Trichomonas vaginalis (strain ATCC PRA-98 / G3)</name>
    <dbReference type="NCBI Taxonomy" id="412133"/>
    <lineage>
        <taxon>Eukaryota</taxon>
        <taxon>Metamonada</taxon>
        <taxon>Parabasalia</taxon>
        <taxon>Trichomonadida</taxon>
        <taxon>Trichomonadidae</taxon>
        <taxon>Trichomonas</taxon>
    </lineage>
</organism>
<accession>A2EIX3</accession>
<feature type="region of interest" description="Disordered" evidence="2">
    <location>
        <begin position="422"/>
        <end position="446"/>
    </location>
</feature>
<dbReference type="KEGG" id="tva:4765257"/>
<dbReference type="AlphaFoldDB" id="A2EIX3"/>
<dbReference type="VEuPathDB" id="TrichDB:TVAG_204690"/>
<gene>
    <name evidence="3" type="ORF">TVAG_204690</name>
</gene>
<reference evidence="3" key="2">
    <citation type="journal article" date="2007" name="Science">
        <title>Draft genome sequence of the sexually transmitted pathogen Trichomonas vaginalis.</title>
        <authorList>
            <person name="Carlton J.M."/>
            <person name="Hirt R.P."/>
            <person name="Silva J.C."/>
            <person name="Delcher A.L."/>
            <person name="Schatz M."/>
            <person name="Zhao Q."/>
            <person name="Wortman J.R."/>
            <person name="Bidwell S.L."/>
            <person name="Alsmark U.C.M."/>
            <person name="Besteiro S."/>
            <person name="Sicheritz-Ponten T."/>
            <person name="Noel C.J."/>
            <person name="Dacks J.B."/>
            <person name="Foster P.G."/>
            <person name="Simillion C."/>
            <person name="Van de Peer Y."/>
            <person name="Miranda-Saavedra D."/>
            <person name="Barton G.J."/>
            <person name="Westrop G.D."/>
            <person name="Mueller S."/>
            <person name="Dessi D."/>
            <person name="Fiori P.L."/>
            <person name="Ren Q."/>
            <person name="Paulsen I."/>
            <person name="Zhang H."/>
            <person name="Bastida-Corcuera F.D."/>
            <person name="Simoes-Barbosa A."/>
            <person name="Brown M.T."/>
            <person name="Hayes R.D."/>
            <person name="Mukherjee M."/>
            <person name="Okumura C.Y."/>
            <person name="Schneider R."/>
            <person name="Smith A.J."/>
            <person name="Vanacova S."/>
            <person name="Villalvazo M."/>
            <person name="Haas B.J."/>
            <person name="Pertea M."/>
            <person name="Feldblyum T.V."/>
            <person name="Utterback T.R."/>
            <person name="Shu C.L."/>
            <person name="Osoegawa K."/>
            <person name="de Jong P.J."/>
            <person name="Hrdy I."/>
            <person name="Horvathova L."/>
            <person name="Zubacova Z."/>
            <person name="Dolezal P."/>
            <person name="Malik S.B."/>
            <person name="Logsdon J.M. Jr."/>
            <person name="Henze K."/>
            <person name="Gupta A."/>
            <person name="Wang C.C."/>
            <person name="Dunne R.L."/>
            <person name="Upcroft J.A."/>
            <person name="Upcroft P."/>
            <person name="White O."/>
            <person name="Salzberg S.L."/>
            <person name="Tang P."/>
            <person name="Chiu C.-H."/>
            <person name="Lee Y.-S."/>
            <person name="Embley T.M."/>
            <person name="Coombs G.H."/>
            <person name="Mottram J.C."/>
            <person name="Tachezy J."/>
            <person name="Fraser-Liggett C.M."/>
            <person name="Johnson P.J."/>
        </authorList>
    </citation>
    <scope>NUCLEOTIDE SEQUENCE [LARGE SCALE GENOMIC DNA]</scope>
    <source>
        <strain evidence="3">G3</strain>
    </source>
</reference>
<reference evidence="3" key="1">
    <citation type="submission" date="2006-10" db="EMBL/GenBank/DDBJ databases">
        <authorList>
            <person name="Amadeo P."/>
            <person name="Zhao Q."/>
            <person name="Wortman J."/>
            <person name="Fraser-Liggett C."/>
            <person name="Carlton J."/>
        </authorList>
    </citation>
    <scope>NUCLEOTIDE SEQUENCE</scope>
    <source>
        <strain evidence="3">G3</strain>
    </source>
</reference>
<keyword evidence="4" id="KW-1185">Reference proteome</keyword>
<evidence type="ECO:0000313" key="4">
    <source>
        <dbReference type="Proteomes" id="UP000001542"/>
    </source>
</evidence>
<dbReference type="InParanoid" id="A2EIX3"/>
<proteinExistence type="predicted"/>
<dbReference type="RefSeq" id="XP_001319586.1">
    <property type="nucleotide sequence ID" value="XM_001319551.1"/>
</dbReference>
<name>A2EIX3_TRIV3</name>
<dbReference type="VEuPathDB" id="TrichDB:TVAGG3_0661380"/>
<dbReference type="Proteomes" id="UP000001542">
    <property type="component" value="Unassembled WGS sequence"/>
</dbReference>
<evidence type="ECO:0000256" key="2">
    <source>
        <dbReference type="SAM" id="MobiDB-lite"/>
    </source>
</evidence>
<keyword evidence="1" id="KW-0175">Coiled coil</keyword>
<feature type="coiled-coil region" evidence="1">
    <location>
        <begin position="369"/>
        <end position="410"/>
    </location>
</feature>
<dbReference type="EMBL" id="DS113401">
    <property type="protein sequence ID" value="EAY07363.1"/>
    <property type="molecule type" value="Genomic_DNA"/>
</dbReference>
<evidence type="ECO:0000256" key="1">
    <source>
        <dbReference type="SAM" id="Coils"/>
    </source>
</evidence>
<feature type="coiled-coil region" evidence="1">
    <location>
        <begin position="303"/>
        <end position="330"/>
    </location>
</feature>
<feature type="compositionally biased region" description="Low complexity" evidence="2">
    <location>
        <begin position="431"/>
        <end position="446"/>
    </location>
</feature>
<sequence length="446" mass="52623">MWWKNFLNNPHKVSLLPREHLEKSLLSSVKQLEKMNINYYNAKEKIKKLCYDYCKFVSDNELKFYDKDVTEFVGESNKQNFIQFFELSSKNDNLDEGIALAERIRNSINFTPKDKQIYLNKEKRIQQLSSIASSISELAFDTEDEYEKQNYTLASEILLRETKSLKERILRMKQNSQRKQFLIHIESSYLTLESIRLATEIHNLQDETKSLHIENNFTKQNFLLRSHIESFGDTSSEVQIKEQENAALKSRIQEIQSEISSILDSSKTETDENIDSVISRETHEVRQQLTTLELEENDLIQRQRLLKSLLRSTEEDKQSYEERQKSVEVDIKHLSDTINNMKQDIDLNNSYEEEIDFSQFRNFPSEERILELKTSISEREQQLETLSERKETYEEEISSLSNRIHILKDLFNSTNKQNIVINDNESKTEQNESSESSSSTHSYEDI</sequence>
<protein>
    <submittedName>
        <fullName evidence="3">Uncharacterized protein</fullName>
    </submittedName>
</protein>
<evidence type="ECO:0000313" key="3">
    <source>
        <dbReference type="EMBL" id="EAY07363.1"/>
    </source>
</evidence>